<feature type="compositionally biased region" description="Basic and acidic residues" evidence="4">
    <location>
        <begin position="303"/>
        <end position="313"/>
    </location>
</feature>
<feature type="region of interest" description="Disordered" evidence="4">
    <location>
        <begin position="333"/>
        <end position="353"/>
    </location>
</feature>
<gene>
    <name evidence="5" type="ORF">EHS25_007563</name>
</gene>
<feature type="region of interest" description="Disordered" evidence="4">
    <location>
        <begin position="437"/>
        <end position="515"/>
    </location>
</feature>
<proteinExistence type="inferred from homology"/>
<dbReference type="OrthoDB" id="1667587at2759"/>
<dbReference type="InterPro" id="IPR048720">
    <property type="entry name" value="PROPPIN"/>
</dbReference>
<feature type="region of interest" description="Disordered" evidence="4">
    <location>
        <begin position="298"/>
        <end position="318"/>
    </location>
</feature>
<dbReference type="PANTHER" id="PTHR11227">
    <property type="entry name" value="WD-REPEAT PROTEIN INTERACTING WITH PHOSPHOINOSIDES WIPI -RELATED"/>
    <property type="match status" value="1"/>
</dbReference>
<dbReference type="InterPro" id="IPR036322">
    <property type="entry name" value="WD40_repeat_dom_sf"/>
</dbReference>
<sequence length="611" mass="65714">MQLGRYQVSTLRPPPILSITFSQDGRFFTVASETGYEVWTSFPLGLLRRRSLPGTLARALPLPDSPLLVLQGGGASPLYPPNKAIVYHDSLGVAVAELEFGIMLVLCAEAVSERVRGIVARQSTICIALSRRVIAFEYGLGAVPGKDKGKAKAVEGASEGGIWMKKLGEWETAENEAGLMALATTPGSTLLALPGRQPGHAQLVHLPPCPSSFSHPPLKTSKHPPTAFRSPIILAHTHPLSALACTATGSHLLTASERGTLIRVWDTARGRLERELRRGVDRAEMWGAVFEDAVFRSSMTGDPDERRRDEQRRKGGRVIGWSDKGTVHVWGDAETETQSGGSRSSTPTGITTPSLTHILSRNLPLPKYFSSTASSAQYHLPRKNPHAFASTIGAAAGAAGVPSIRLHEGGADGESEWAERFVVSWIEVEVEFEDDVKVSHTHTPDEGGKGKRPSLNGGGMGTREERRSFGSDATSRTATPTLAGRDTPPNIRRQLSGTGTGTTTGSTTAPKVRMAHERSFSIGSGSRASKDRKVTAISTGAGAKAAGPEAKKTKKERQLVAITYSGDWYRLRIPEQSGSTSHEDDDPDKRRNRTKCELVEYRRLSVGGGGW</sequence>
<reference evidence="5 6" key="1">
    <citation type="submission" date="2018-11" db="EMBL/GenBank/DDBJ databases">
        <title>Genome sequence of Saitozyma podzolica DSM 27192.</title>
        <authorList>
            <person name="Aliyu H."/>
            <person name="Gorte O."/>
            <person name="Ochsenreither K."/>
        </authorList>
    </citation>
    <scope>NUCLEOTIDE SEQUENCE [LARGE SCALE GENOMIC DNA]</scope>
    <source>
        <strain evidence="5 6">DSM 27192</strain>
    </source>
</reference>
<dbReference type="InterPro" id="IPR015943">
    <property type="entry name" value="WD40/YVTN_repeat-like_dom_sf"/>
</dbReference>
<dbReference type="AlphaFoldDB" id="A0A427YQ78"/>
<evidence type="ECO:0000256" key="2">
    <source>
        <dbReference type="ARBA" id="ARBA00022737"/>
    </source>
</evidence>
<keyword evidence="2" id="KW-0677">Repeat</keyword>
<protein>
    <submittedName>
        <fullName evidence="5">Uncharacterized protein</fullName>
    </submittedName>
</protein>
<keyword evidence="1" id="KW-0853">WD repeat</keyword>
<evidence type="ECO:0000313" key="6">
    <source>
        <dbReference type="Proteomes" id="UP000279259"/>
    </source>
</evidence>
<feature type="region of interest" description="Disordered" evidence="4">
    <location>
        <begin position="572"/>
        <end position="594"/>
    </location>
</feature>
<evidence type="ECO:0000256" key="4">
    <source>
        <dbReference type="SAM" id="MobiDB-lite"/>
    </source>
</evidence>
<feature type="compositionally biased region" description="Basic and acidic residues" evidence="4">
    <location>
        <begin position="437"/>
        <end position="449"/>
    </location>
</feature>
<name>A0A427YQ78_9TREE</name>
<comment type="caution">
    <text evidence="5">The sequence shown here is derived from an EMBL/GenBank/DDBJ whole genome shotgun (WGS) entry which is preliminary data.</text>
</comment>
<keyword evidence="6" id="KW-1185">Reference proteome</keyword>
<evidence type="ECO:0000256" key="1">
    <source>
        <dbReference type="ARBA" id="ARBA00022574"/>
    </source>
</evidence>
<feature type="compositionally biased region" description="Polar residues" evidence="4">
    <location>
        <begin position="471"/>
        <end position="480"/>
    </location>
</feature>
<evidence type="ECO:0000313" key="5">
    <source>
        <dbReference type="EMBL" id="RSH93210.1"/>
    </source>
</evidence>
<evidence type="ECO:0000256" key="3">
    <source>
        <dbReference type="ARBA" id="ARBA00025740"/>
    </source>
</evidence>
<comment type="similarity">
    <text evidence="3">Belongs to the WD repeat PROPPIN family.</text>
</comment>
<feature type="compositionally biased region" description="Polar residues" evidence="4">
    <location>
        <begin position="336"/>
        <end position="353"/>
    </location>
</feature>
<dbReference type="Proteomes" id="UP000279259">
    <property type="component" value="Unassembled WGS sequence"/>
</dbReference>
<dbReference type="EMBL" id="RSCD01000004">
    <property type="protein sequence ID" value="RSH93210.1"/>
    <property type="molecule type" value="Genomic_DNA"/>
</dbReference>
<organism evidence="5 6">
    <name type="scientific">Saitozyma podzolica</name>
    <dbReference type="NCBI Taxonomy" id="1890683"/>
    <lineage>
        <taxon>Eukaryota</taxon>
        <taxon>Fungi</taxon>
        <taxon>Dikarya</taxon>
        <taxon>Basidiomycota</taxon>
        <taxon>Agaricomycotina</taxon>
        <taxon>Tremellomycetes</taxon>
        <taxon>Tremellales</taxon>
        <taxon>Trimorphomycetaceae</taxon>
        <taxon>Saitozyma</taxon>
    </lineage>
</organism>
<accession>A0A427YQ78</accession>
<dbReference type="SUPFAM" id="SSF50978">
    <property type="entry name" value="WD40 repeat-like"/>
    <property type="match status" value="1"/>
</dbReference>
<dbReference type="Gene3D" id="2.130.10.10">
    <property type="entry name" value="YVTN repeat-like/Quinoprotein amine dehydrogenase"/>
    <property type="match status" value="1"/>
</dbReference>
<dbReference type="STRING" id="1890683.A0A427YQ78"/>